<feature type="domain" description="Insertion element IS150 protein InsJ-like helix-turn-helix" evidence="3">
    <location>
        <begin position="8"/>
        <end position="57"/>
    </location>
</feature>
<dbReference type="SUPFAM" id="SSF46689">
    <property type="entry name" value="Homeodomain-like"/>
    <property type="match status" value="1"/>
</dbReference>
<organism evidence="4 5">
    <name type="scientific">Enterococcus italicus (strain DSM 15952 / CCUG 50447 / LMG 22039 / TP 1.5)</name>
    <dbReference type="NCBI Taxonomy" id="888064"/>
    <lineage>
        <taxon>Bacteria</taxon>
        <taxon>Bacillati</taxon>
        <taxon>Bacillota</taxon>
        <taxon>Bacilli</taxon>
        <taxon>Lactobacillales</taxon>
        <taxon>Enterococcaceae</taxon>
        <taxon>Enterococcus</taxon>
    </lineage>
</organism>
<dbReference type="STRING" id="888064.HMPREF9088_2340"/>
<comment type="similarity">
    <text evidence="1">Belongs to the IS150/IS1296 orfA family.</text>
</comment>
<dbReference type="AlphaFoldDB" id="E6LJ00"/>
<dbReference type="Proteomes" id="UP000010296">
    <property type="component" value="Unassembled WGS sequence"/>
</dbReference>
<comment type="caution">
    <text evidence="4">The sequence shown here is derived from an EMBL/GenBank/DDBJ whole genome shotgun (WGS) entry which is preliminary data.</text>
</comment>
<dbReference type="PANTHER" id="PTHR33795:SF1">
    <property type="entry name" value="INSERTION ELEMENT IS150 PROTEIN INSJ"/>
    <property type="match status" value="1"/>
</dbReference>
<dbReference type="InterPro" id="IPR055247">
    <property type="entry name" value="InsJ-like_HTH"/>
</dbReference>
<dbReference type="EMBL" id="AEPV01000110">
    <property type="protein sequence ID" value="EFU72822.1"/>
    <property type="molecule type" value="Genomic_DNA"/>
</dbReference>
<dbReference type="InterPro" id="IPR010921">
    <property type="entry name" value="Trp_repressor/repl_initiator"/>
</dbReference>
<dbReference type="PATRIC" id="fig|888064.11.peg.2282"/>
<name>E6LJ00_ENTI1</name>
<dbReference type="GO" id="GO:0043565">
    <property type="term" value="F:sequence-specific DNA binding"/>
    <property type="evidence" value="ECO:0007669"/>
    <property type="project" value="InterPro"/>
</dbReference>
<dbReference type="InterPro" id="IPR009057">
    <property type="entry name" value="Homeodomain-like_sf"/>
</dbReference>
<dbReference type="PANTHER" id="PTHR33795">
    <property type="entry name" value="INSERTION ELEMENT IS150 PROTEIN INSJ"/>
    <property type="match status" value="1"/>
</dbReference>
<evidence type="ECO:0000256" key="2">
    <source>
        <dbReference type="SAM" id="Coils"/>
    </source>
</evidence>
<evidence type="ECO:0000313" key="5">
    <source>
        <dbReference type="Proteomes" id="UP000010296"/>
    </source>
</evidence>
<dbReference type="HOGENOM" id="CLU_027402_17_0_9"/>
<feature type="coiled-coil region" evidence="2">
    <location>
        <begin position="133"/>
        <end position="160"/>
    </location>
</feature>
<dbReference type="InterPro" id="IPR036388">
    <property type="entry name" value="WH-like_DNA-bd_sf"/>
</dbReference>
<sequence length="180" mass="21104">MAKYSFEFKMKVVQDYLNKKGGYRFLGNQYNLHQSIVQKWVNSYLQFGPDGLLRSRKNKVYSVQEKLNAIELYLTNEMSTREVANSIGLNNPALISAWLTKYRTNGIDGLSNAKGRPSKMPEEKKKSINKTKNVNLDKENQTTEDRIKELEQENYMQRLEIAYLKELRSLQKRKSQQKKN</sequence>
<evidence type="ECO:0000259" key="3">
    <source>
        <dbReference type="Pfam" id="PF13518"/>
    </source>
</evidence>
<proteinExistence type="inferred from homology"/>
<feature type="domain" description="Insertion element IS150 protein InsJ-like helix-turn-helix" evidence="3">
    <location>
        <begin position="65"/>
        <end position="117"/>
    </location>
</feature>
<dbReference type="Gene3D" id="1.10.10.10">
    <property type="entry name" value="Winged helix-like DNA-binding domain superfamily/Winged helix DNA-binding domain"/>
    <property type="match status" value="2"/>
</dbReference>
<evidence type="ECO:0000313" key="4">
    <source>
        <dbReference type="EMBL" id="EFU72822.1"/>
    </source>
</evidence>
<dbReference type="InterPro" id="IPR052057">
    <property type="entry name" value="IS150/IS1296_orfA-like"/>
</dbReference>
<gene>
    <name evidence="4" type="ORF">HMPREF9088_2340</name>
</gene>
<keyword evidence="5" id="KW-1185">Reference proteome</keyword>
<keyword evidence="2" id="KW-0175">Coiled coil</keyword>
<evidence type="ECO:0000256" key="1">
    <source>
        <dbReference type="ARBA" id="ARBA00038232"/>
    </source>
</evidence>
<accession>E6LJ00</accession>
<reference evidence="4 5" key="1">
    <citation type="submission" date="2010-12" db="EMBL/GenBank/DDBJ databases">
        <authorList>
            <person name="Muzny D."/>
            <person name="Qin X."/>
            <person name="Deng J."/>
            <person name="Jiang H."/>
            <person name="Liu Y."/>
            <person name="Qu J."/>
            <person name="Song X.-Z."/>
            <person name="Zhang L."/>
            <person name="Thornton R."/>
            <person name="Coyle M."/>
            <person name="Francisco L."/>
            <person name="Jackson L."/>
            <person name="Javaid M."/>
            <person name="Korchina V."/>
            <person name="Kovar C."/>
            <person name="Mata R."/>
            <person name="Mathew T."/>
            <person name="Ngo R."/>
            <person name="Nguyen L."/>
            <person name="Nguyen N."/>
            <person name="Okwuonu G."/>
            <person name="Ongeri F."/>
            <person name="Pham C."/>
            <person name="Simmons D."/>
            <person name="Wilczek-Boney K."/>
            <person name="Hale W."/>
            <person name="Jakkamsetti A."/>
            <person name="Pham P."/>
            <person name="Ruth R."/>
            <person name="San Lucas F."/>
            <person name="Warren J."/>
            <person name="Zhang J."/>
            <person name="Zhao Z."/>
            <person name="Zhou C."/>
            <person name="Zhu D."/>
            <person name="Lee S."/>
            <person name="Bess C."/>
            <person name="Blankenburg K."/>
            <person name="Forbes L."/>
            <person name="Fu Q."/>
            <person name="Gubbala S."/>
            <person name="Hirani K."/>
            <person name="Jayaseelan J.C."/>
            <person name="Lara F."/>
            <person name="Munidasa M."/>
            <person name="Palculict T."/>
            <person name="Patil S."/>
            <person name="Pu L.-L."/>
            <person name="Saada N."/>
            <person name="Tang L."/>
            <person name="Weissenberger G."/>
            <person name="Zhu Y."/>
            <person name="Hemphill L."/>
            <person name="Shang Y."/>
            <person name="Youmans B."/>
            <person name="Ayvaz T."/>
            <person name="Ross M."/>
            <person name="Santibanez J."/>
            <person name="Aqrawi P."/>
            <person name="Gross S."/>
            <person name="Joshi V."/>
            <person name="Fowler G."/>
            <person name="Nazareth L."/>
            <person name="Reid J."/>
            <person name="Worley K."/>
            <person name="Petrosino J."/>
            <person name="Highlander S."/>
            <person name="Gibbs R."/>
        </authorList>
    </citation>
    <scope>NUCLEOTIDE SEQUENCE [LARGE SCALE GENOMIC DNA]</scope>
    <source>
        <strain evidence="5">DSM 15952 / CCUG 50447 / LMG 22039 / TP 1.5</strain>
    </source>
</reference>
<dbReference type="SUPFAM" id="SSF48295">
    <property type="entry name" value="TrpR-like"/>
    <property type="match status" value="1"/>
</dbReference>
<protein>
    <submittedName>
        <fullName evidence="4">Transposase</fullName>
    </submittedName>
</protein>
<dbReference type="eggNOG" id="COG2963">
    <property type="taxonomic scope" value="Bacteria"/>
</dbReference>
<dbReference type="Pfam" id="PF13518">
    <property type="entry name" value="HTH_28"/>
    <property type="match status" value="2"/>
</dbReference>